<evidence type="ECO:0000256" key="1">
    <source>
        <dbReference type="ARBA" id="ARBA00004141"/>
    </source>
</evidence>
<evidence type="ECO:0000256" key="10">
    <source>
        <dbReference type="SAM" id="Phobius"/>
    </source>
</evidence>
<dbReference type="Ensembl" id="ENSCLMT00005037142.1">
    <property type="protein sequence ID" value="ENSCLMP00005035712.1"/>
    <property type="gene ID" value="ENSCLMG00005017035.1"/>
</dbReference>
<accession>A0A8C3A3N5</accession>
<evidence type="ECO:0000313" key="12">
    <source>
        <dbReference type="Ensembl" id="ENSCLMP00005035712.1"/>
    </source>
</evidence>
<evidence type="ECO:0000256" key="3">
    <source>
        <dbReference type="ARBA" id="ARBA00022989"/>
    </source>
</evidence>
<keyword evidence="6 9" id="KW-0675">Receptor</keyword>
<keyword evidence="8 9" id="KW-0807">Transducer</keyword>
<feature type="transmembrane region" description="Helical" evidence="10">
    <location>
        <begin position="90"/>
        <end position="111"/>
    </location>
</feature>
<reference evidence="12" key="1">
    <citation type="submission" date="2025-08" db="UniProtKB">
        <authorList>
            <consortium name="Ensembl"/>
        </authorList>
    </citation>
    <scope>IDENTIFICATION</scope>
</reference>
<dbReference type="GO" id="GO:0007200">
    <property type="term" value="P:phospholipase C-activating G protein-coupled receptor signaling pathway"/>
    <property type="evidence" value="ECO:0007669"/>
    <property type="project" value="TreeGrafter"/>
</dbReference>
<evidence type="ECO:0000256" key="7">
    <source>
        <dbReference type="ARBA" id="ARBA00023180"/>
    </source>
</evidence>
<dbReference type="PRINTS" id="PR00237">
    <property type="entry name" value="GPCRRHODOPSN"/>
</dbReference>
<dbReference type="PANTHER" id="PTHR24232">
    <property type="entry name" value="G-PROTEIN COUPLED RECEPTOR"/>
    <property type="match status" value="1"/>
</dbReference>
<evidence type="ECO:0000256" key="5">
    <source>
        <dbReference type="ARBA" id="ARBA00023136"/>
    </source>
</evidence>
<evidence type="ECO:0000256" key="2">
    <source>
        <dbReference type="ARBA" id="ARBA00022692"/>
    </source>
</evidence>
<feature type="transmembrane region" description="Helical" evidence="10">
    <location>
        <begin position="55"/>
        <end position="78"/>
    </location>
</feature>
<reference evidence="12" key="2">
    <citation type="submission" date="2025-09" db="UniProtKB">
        <authorList>
            <consortium name="Ensembl"/>
        </authorList>
    </citation>
    <scope>IDENTIFICATION</scope>
</reference>
<dbReference type="PANTHER" id="PTHR24232:SF112">
    <property type="entry name" value="LYSOPHOSPHATIDIC ACID RECEPTOR 6-LIKE"/>
    <property type="match status" value="1"/>
</dbReference>
<protein>
    <submittedName>
        <fullName evidence="12">Zgc:172079</fullName>
    </submittedName>
</protein>
<feature type="transmembrane region" description="Helical" evidence="10">
    <location>
        <begin position="175"/>
        <end position="200"/>
    </location>
</feature>
<dbReference type="GO" id="GO:0005886">
    <property type="term" value="C:plasma membrane"/>
    <property type="evidence" value="ECO:0007669"/>
    <property type="project" value="TreeGrafter"/>
</dbReference>
<keyword evidence="2 9" id="KW-0812">Transmembrane</keyword>
<evidence type="ECO:0000256" key="8">
    <source>
        <dbReference type="ARBA" id="ARBA00023224"/>
    </source>
</evidence>
<evidence type="ECO:0000256" key="9">
    <source>
        <dbReference type="RuleBase" id="RU000688"/>
    </source>
</evidence>
<dbReference type="InterPro" id="IPR000276">
    <property type="entry name" value="GPCR_Rhodpsn"/>
</dbReference>
<keyword evidence="3 10" id="KW-1133">Transmembrane helix</keyword>
<sequence length="334" mass="37988">MSNNSSTSYHNSTGHTNIFFVCMYSFISVVGFIFNLLALVFFFHLTKSRSQTIVYMTNLAIADVLLILTLPMRIYYHLGFDDLPQWLCEVLGLVLKANMYGSIFLLTSICFDRCMAVTFPMSTRVQGGRKKAPLVCLGIWMLTFGASVPIYLSKHPQVVHKDCFDGLPVYATKPAVVLTTLFVGFGIPLVIMLICSWGLARAVRRSSVAQTNLVDGRKIQRMITTSLLIFVLSFLPYHAILVHLSLYREDIPYPMQAAYRYSLVVACFNTVLDPVAYYFTTDTFRRSIDMDAVRRMFLLNSQSLETNRSRMLNMSTAEEPLNRHCRPKVSKLLR</sequence>
<keyword evidence="4 9" id="KW-0297">G-protein coupled receptor</keyword>
<dbReference type="Gene3D" id="1.20.1070.10">
    <property type="entry name" value="Rhodopsin 7-helix transmembrane proteins"/>
    <property type="match status" value="1"/>
</dbReference>
<dbReference type="PROSITE" id="PS00237">
    <property type="entry name" value="G_PROTEIN_RECEP_F1_1"/>
    <property type="match status" value="1"/>
</dbReference>
<feature type="transmembrane region" description="Helical" evidence="10">
    <location>
        <begin position="132"/>
        <end position="152"/>
    </location>
</feature>
<dbReference type="Proteomes" id="UP000694565">
    <property type="component" value="Unplaced"/>
</dbReference>
<proteinExistence type="inferred from homology"/>
<name>A0A8C3A3N5_CYCLU</name>
<dbReference type="GO" id="GO:0035025">
    <property type="term" value="P:positive regulation of Rho protein signal transduction"/>
    <property type="evidence" value="ECO:0007669"/>
    <property type="project" value="TreeGrafter"/>
</dbReference>
<comment type="subcellular location">
    <subcellularLocation>
        <location evidence="1">Membrane</location>
        <topology evidence="1">Multi-pass membrane protein</topology>
    </subcellularLocation>
</comment>
<keyword evidence="13" id="KW-1185">Reference proteome</keyword>
<dbReference type="SUPFAM" id="SSF81321">
    <property type="entry name" value="Family A G protein-coupled receptor-like"/>
    <property type="match status" value="1"/>
</dbReference>
<feature type="transmembrane region" description="Helical" evidence="10">
    <location>
        <begin position="227"/>
        <end position="246"/>
    </location>
</feature>
<evidence type="ECO:0000256" key="6">
    <source>
        <dbReference type="ARBA" id="ARBA00023170"/>
    </source>
</evidence>
<dbReference type="PROSITE" id="PS50262">
    <property type="entry name" value="G_PROTEIN_RECEP_F1_2"/>
    <property type="match status" value="1"/>
</dbReference>
<keyword evidence="5 10" id="KW-0472">Membrane</keyword>
<evidence type="ECO:0000256" key="4">
    <source>
        <dbReference type="ARBA" id="ARBA00023040"/>
    </source>
</evidence>
<dbReference type="AlphaFoldDB" id="A0A8C3A3N5"/>
<dbReference type="CDD" id="cd14982">
    <property type="entry name" value="7tmA_purinoceptor-like"/>
    <property type="match status" value="1"/>
</dbReference>
<feature type="transmembrane region" description="Helical" evidence="10">
    <location>
        <begin position="18"/>
        <end position="43"/>
    </location>
</feature>
<evidence type="ECO:0000313" key="13">
    <source>
        <dbReference type="Proteomes" id="UP000694565"/>
    </source>
</evidence>
<feature type="domain" description="G-protein coupled receptors family 1 profile" evidence="11">
    <location>
        <begin position="34"/>
        <end position="277"/>
    </location>
</feature>
<dbReference type="GeneTree" id="ENSGT01040000240444"/>
<feature type="transmembrane region" description="Helical" evidence="10">
    <location>
        <begin position="258"/>
        <end position="280"/>
    </location>
</feature>
<organism evidence="12 13">
    <name type="scientific">Cyclopterus lumpus</name>
    <name type="common">Lumpsucker</name>
    <dbReference type="NCBI Taxonomy" id="8103"/>
    <lineage>
        <taxon>Eukaryota</taxon>
        <taxon>Metazoa</taxon>
        <taxon>Chordata</taxon>
        <taxon>Craniata</taxon>
        <taxon>Vertebrata</taxon>
        <taxon>Euteleostomi</taxon>
        <taxon>Actinopterygii</taxon>
        <taxon>Neopterygii</taxon>
        <taxon>Teleostei</taxon>
        <taxon>Neoteleostei</taxon>
        <taxon>Acanthomorphata</taxon>
        <taxon>Eupercaria</taxon>
        <taxon>Perciformes</taxon>
        <taxon>Cottioidei</taxon>
        <taxon>Cottales</taxon>
        <taxon>Cyclopteridae</taxon>
        <taxon>Cyclopterus</taxon>
    </lineage>
</organism>
<dbReference type="Pfam" id="PF00001">
    <property type="entry name" value="7tm_1"/>
    <property type="match status" value="1"/>
</dbReference>
<dbReference type="GO" id="GO:0004930">
    <property type="term" value="F:G protein-coupled receptor activity"/>
    <property type="evidence" value="ECO:0007669"/>
    <property type="project" value="UniProtKB-KW"/>
</dbReference>
<comment type="similarity">
    <text evidence="9">Belongs to the G-protein coupled receptor 1 family.</text>
</comment>
<keyword evidence="7" id="KW-0325">Glycoprotein</keyword>
<dbReference type="InterPro" id="IPR017452">
    <property type="entry name" value="GPCR_Rhodpsn_7TM"/>
</dbReference>
<evidence type="ECO:0000259" key="11">
    <source>
        <dbReference type="PROSITE" id="PS50262"/>
    </source>
</evidence>